<feature type="region of interest" description="Disordered" evidence="2">
    <location>
        <begin position="1"/>
        <end position="29"/>
    </location>
</feature>
<feature type="compositionally biased region" description="Basic residues" evidence="2">
    <location>
        <begin position="263"/>
        <end position="272"/>
    </location>
</feature>
<gene>
    <name evidence="3" type="ORF">CC78DRAFT_539305</name>
</gene>
<proteinExistence type="predicted"/>
<feature type="coiled-coil region" evidence="1">
    <location>
        <begin position="704"/>
        <end position="731"/>
    </location>
</feature>
<keyword evidence="4" id="KW-1185">Reference proteome</keyword>
<feature type="compositionally biased region" description="Basic and acidic residues" evidence="2">
    <location>
        <begin position="44"/>
        <end position="58"/>
    </location>
</feature>
<feature type="region of interest" description="Disordered" evidence="2">
    <location>
        <begin position="44"/>
        <end position="175"/>
    </location>
</feature>
<feature type="compositionally biased region" description="Basic residues" evidence="2">
    <location>
        <begin position="125"/>
        <end position="134"/>
    </location>
</feature>
<name>A0A9P4TQC7_9PLEO</name>
<organism evidence="3 4">
    <name type="scientific">Lojkania enalia</name>
    <dbReference type="NCBI Taxonomy" id="147567"/>
    <lineage>
        <taxon>Eukaryota</taxon>
        <taxon>Fungi</taxon>
        <taxon>Dikarya</taxon>
        <taxon>Ascomycota</taxon>
        <taxon>Pezizomycotina</taxon>
        <taxon>Dothideomycetes</taxon>
        <taxon>Pleosporomycetidae</taxon>
        <taxon>Pleosporales</taxon>
        <taxon>Pleosporales incertae sedis</taxon>
        <taxon>Lojkania</taxon>
    </lineage>
</organism>
<protein>
    <submittedName>
        <fullName evidence="3">Uncharacterized protein</fullName>
    </submittedName>
</protein>
<feature type="compositionally biased region" description="Basic and acidic residues" evidence="2">
    <location>
        <begin position="766"/>
        <end position="787"/>
    </location>
</feature>
<feature type="compositionally biased region" description="Basic and acidic residues" evidence="2">
    <location>
        <begin position="140"/>
        <end position="160"/>
    </location>
</feature>
<feature type="region of interest" description="Disordered" evidence="2">
    <location>
        <begin position="379"/>
        <end position="431"/>
    </location>
</feature>
<feature type="compositionally biased region" description="Pro residues" evidence="2">
    <location>
        <begin position="13"/>
        <end position="25"/>
    </location>
</feature>
<feature type="region of interest" description="Disordered" evidence="2">
    <location>
        <begin position="764"/>
        <end position="820"/>
    </location>
</feature>
<dbReference type="Proteomes" id="UP000800093">
    <property type="component" value="Unassembled WGS sequence"/>
</dbReference>
<comment type="caution">
    <text evidence="3">The sequence shown here is derived from an EMBL/GenBank/DDBJ whole genome shotgun (WGS) entry which is preliminary data.</text>
</comment>
<feature type="compositionally biased region" description="Polar residues" evidence="2">
    <location>
        <begin position="244"/>
        <end position="253"/>
    </location>
</feature>
<evidence type="ECO:0000313" key="3">
    <source>
        <dbReference type="EMBL" id="KAF2270037.1"/>
    </source>
</evidence>
<feature type="compositionally biased region" description="Basic and acidic residues" evidence="2">
    <location>
        <begin position="77"/>
        <end position="86"/>
    </location>
</feature>
<sequence length="846" mass="92666">MSPGSDARKRPPPIHVPPPPPPRTVPGPNAFALAEKSKQNLELIKQREAGNAPLDRETSSASQTLVTSPIDGSHLLQPEEQRKEGRGSVMTTLTNLMEAARSPRKSGGQPSSTSSRHAGGSATVRSRHSQRSRRSGTSSHLEEDEKTFRGEKESRTEQKLFKFMGQDTSNPDIPRKMDLTEACRTSEQTKSPKKKIFGLTLPAFKSSASNIPVPAIPEMPSKAAQVLGTGSIKQRHEYPRLTQAVRSDTSNSLPAKMYSQQSHSRHSAHHGPARPQKQSASRGIGSPGKRIHEEPAGVAEGSSLGISRPPTPPAKDTPPHAIGAVRSQKGPPLQFPNFARPSETIPTMGGNSPTKFRPYGAKEYAALIEGQPVASAQAQVAHVDDTHNGGGGNQSAPPLEGKSQHREPVMLRRERWSEEEPKQLSERYSGPQLPPAFYSPSASTFSLSLFEGGHPSKNTDRDRYLFAIPSKPRKKSTSTDSNYGTIDMIFQGEASEIDPTSTIGQKINAAIRRDTPSPLKRSNPAVQPEQSSSKLTDMLGSVTPSKAGYNQDFHPYCPSAVPSPLHRNLGQRMPPALSMMADASIVSNSHLNAEVSFDGTNVLHHFYMTNEHIDVLGRSMYDLIEDTKRAHLAENEEKHGETVSLLQERFEDIKTCIGYIGSSVEEASDQVVDKHHEVKLKLDGLLEYIKIEVAEPLAVQNQRVAAMGDDIKVLQKSVQELQKAVDEKSTTVPVPAQPYLGQSSFALPNHRSQPSLTGFYDLGNDSARDDRTRMPPTMHEGRGDGRYRYNGHHNWYRPNNNSRDNRDDAHHPFPSTSPYVNNVPAQFNGGFMGSYGGGYYPNNQSE</sequence>
<evidence type="ECO:0000313" key="4">
    <source>
        <dbReference type="Proteomes" id="UP000800093"/>
    </source>
</evidence>
<dbReference type="OrthoDB" id="3796126at2759"/>
<evidence type="ECO:0000256" key="1">
    <source>
        <dbReference type="SAM" id="Coils"/>
    </source>
</evidence>
<evidence type="ECO:0000256" key="2">
    <source>
        <dbReference type="SAM" id="MobiDB-lite"/>
    </source>
</evidence>
<feature type="region of interest" description="Disordered" evidence="2">
    <location>
        <begin position="227"/>
        <end position="356"/>
    </location>
</feature>
<feature type="compositionally biased region" description="Basic and acidic residues" evidence="2">
    <location>
        <begin position="402"/>
        <end position="425"/>
    </location>
</feature>
<feature type="compositionally biased region" description="Polar residues" evidence="2">
    <location>
        <begin position="524"/>
        <end position="534"/>
    </location>
</feature>
<dbReference type="AlphaFoldDB" id="A0A9P4TQC7"/>
<accession>A0A9P4TQC7</accession>
<reference evidence="4" key="1">
    <citation type="journal article" date="2020" name="Stud. Mycol.">
        <title>101 Dothideomycetes genomes: A test case for predicting lifestyles and emergence of pathogens.</title>
        <authorList>
            <person name="Haridas S."/>
            <person name="Albert R."/>
            <person name="Binder M."/>
            <person name="Bloem J."/>
            <person name="LaButti K."/>
            <person name="Salamov A."/>
            <person name="Andreopoulos B."/>
            <person name="Baker S."/>
            <person name="Barry K."/>
            <person name="Bills G."/>
            <person name="Bluhm B."/>
            <person name="Cannon C."/>
            <person name="Castanera R."/>
            <person name="Culley D."/>
            <person name="Daum C."/>
            <person name="Ezra D."/>
            <person name="Gonzalez J."/>
            <person name="Henrissat B."/>
            <person name="Kuo A."/>
            <person name="Liang C."/>
            <person name="Lipzen A."/>
            <person name="Lutzoni F."/>
            <person name="Magnuson J."/>
            <person name="Mondo S."/>
            <person name="Nolan M."/>
            <person name="Ohm R."/>
            <person name="Pangilinan J."/>
            <person name="Park H.-J."/>
            <person name="Ramirez L."/>
            <person name="Alfaro M."/>
            <person name="Sun H."/>
            <person name="Tritt A."/>
            <person name="Yoshinaga Y."/>
            <person name="Zwiers L.-H."/>
            <person name="Turgeon B."/>
            <person name="Goodwin S."/>
            <person name="Spatafora J."/>
            <person name="Crous P."/>
            <person name="Grigoriev I."/>
        </authorList>
    </citation>
    <scope>NUCLEOTIDE SEQUENCE [LARGE SCALE GENOMIC DNA]</scope>
    <source>
        <strain evidence="4">CBS 304.66</strain>
    </source>
</reference>
<keyword evidence="1" id="KW-0175">Coiled coil</keyword>
<feature type="region of interest" description="Disordered" evidence="2">
    <location>
        <begin position="514"/>
        <end position="534"/>
    </location>
</feature>
<dbReference type="EMBL" id="ML986580">
    <property type="protein sequence ID" value="KAF2270037.1"/>
    <property type="molecule type" value="Genomic_DNA"/>
</dbReference>